<accession>F5IUU5</accession>
<feature type="transmembrane region" description="Helical" evidence="1">
    <location>
        <begin position="78"/>
        <end position="105"/>
    </location>
</feature>
<proteinExistence type="predicted"/>
<dbReference type="STRING" id="742766.HMPREF9455_01245"/>
<dbReference type="RefSeq" id="WP_006798760.1">
    <property type="nucleotide sequence ID" value="NZ_GL891980.1"/>
</dbReference>
<keyword evidence="1" id="KW-0812">Transmembrane</keyword>
<protein>
    <recommendedName>
        <fullName evidence="4">DUF4199 domain-containing protein</fullName>
    </recommendedName>
</protein>
<feature type="transmembrane region" description="Helical" evidence="1">
    <location>
        <begin position="147"/>
        <end position="171"/>
    </location>
</feature>
<dbReference type="OrthoDB" id="997134at2"/>
<dbReference type="Proteomes" id="UP000004913">
    <property type="component" value="Unassembled WGS sequence"/>
</dbReference>
<dbReference type="AlphaFoldDB" id="F5IUU5"/>
<keyword evidence="1" id="KW-0472">Membrane</keyword>
<feature type="transmembrane region" description="Helical" evidence="1">
    <location>
        <begin position="45"/>
        <end position="66"/>
    </location>
</feature>
<name>F5IUU5_9BACT</name>
<reference evidence="2 3" key="1">
    <citation type="submission" date="2011-04" db="EMBL/GenBank/DDBJ databases">
        <title>The Genome Sequence of Dysgonomonas gadei ATCC BAA-286.</title>
        <authorList>
            <consortium name="The Broad Institute Genome Sequencing Platform"/>
            <person name="Earl A."/>
            <person name="Ward D."/>
            <person name="Feldgarden M."/>
            <person name="Gevers D."/>
            <person name="Pudlo N."/>
            <person name="Martens E."/>
            <person name="Allen-Vercoe E."/>
            <person name="Young S.K."/>
            <person name="Zeng Q."/>
            <person name="Gargeya S."/>
            <person name="Fitzgerald M."/>
            <person name="Haas B."/>
            <person name="Abouelleil A."/>
            <person name="Alvarado L."/>
            <person name="Arachchi H.M."/>
            <person name="Berlin A."/>
            <person name="Brown A."/>
            <person name="Chapman S.B."/>
            <person name="Chen Z."/>
            <person name="Dunbar C."/>
            <person name="Freedman E."/>
            <person name="Gearin G."/>
            <person name="Gellesch M."/>
            <person name="Goldberg J."/>
            <person name="Griggs A."/>
            <person name="Gujja S."/>
            <person name="Heiman D."/>
            <person name="Howarth C."/>
            <person name="Larson L."/>
            <person name="Lui A."/>
            <person name="MacDonald P.J.P."/>
            <person name="Mehta T."/>
            <person name="Montmayeur A."/>
            <person name="Murphy C."/>
            <person name="Neiman D."/>
            <person name="Pearson M."/>
            <person name="Priest M."/>
            <person name="Roberts A."/>
            <person name="Saif S."/>
            <person name="Shea T."/>
            <person name="Shenoy N."/>
            <person name="Sisk P."/>
            <person name="Stolte C."/>
            <person name="Sykes S."/>
            <person name="Yandava C."/>
            <person name="Wortman J."/>
            <person name="Nusbaum C."/>
            <person name="Birren B."/>
        </authorList>
    </citation>
    <scope>NUCLEOTIDE SEQUENCE [LARGE SCALE GENOMIC DNA]</scope>
    <source>
        <strain evidence="2 3">ATCC BAA-286</strain>
    </source>
</reference>
<keyword evidence="3" id="KW-1185">Reference proteome</keyword>
<sequence>MIDSTDIKERGTSLLRYAMHYGAILGLFWMFKYMFKIGAGFSDHVFIYIFYLLNVGTFLLIYIFTFKFKGSEPDKPKGIWSCVFFVVLICFFASFFEAGIMYAHYKFIDPGFFMKMTAPFIAMVDKMRNLQPDQKEIYLYIVTGKPLYIISEFIGNMILGVVLGFLMSFLVNSTSNMNNNRP</sequence>
<gene>
    <name evidence="2" type="ORF">HMPREF9455_01245</name>
</gene>
<evidence type="ECO:0000313" key="3">
    <source>
        <dbReference type="Proteomes" id="UP000004913"/>
    </source>
</evidence>
<dbReference type="InterPro" id="IPR025250">
    <property type="entry name" value="DUF4199"/>
</dbReference>
<keyword evidence="1" id="KW-1133">Transmembrane helix</keyword>
<dbReference type="HOGENOM" id="CLU_1479834_0_0_10"/>
<organism evidence="2 3">
    <name type="scientific">Dysgonomonas gadei ATCC BAA-286</name>
    <dbReference type="NCBI Taxonomy" id="742766"/>
    <lineage>
        <taxon>Bacteria</taxon>
        <taxon>Pseudomonadati</taxon>
        <taxon>Bacteroidota</taxon>
        <taxon>Bacteroidia</taxon>
        <taxon>Bacteroidales</taxon>
        <taxon>Dysgonomonadaceae</taxon>
        <taxon>Dysgonomonas</taxon>
    </lineage>
</organism>
<dbReference type="Pfam" id="PF13858">
    <property type="entry name" value="DUF4199"/>
    <property type="match status" value="1"/>
</dbReference>
<evidence type="ECO:0000256" key="1">
    <source>
        <dbReference type="SAM" id="Phobius"/>
    </source>
</evidence>
<dbReference type="EMBL" id="ADLV01000015">
    <property type="protein sequence ID" value="EGK02995.1"/>
    <property type="molecule type" value="Genomic_DNA"/>
</dbReference>
<evidence type="ECO:0000313" key="2">
    <source>
        <dbReference type="EMBL" id="EGK02995.1"/>
    </source>
</evidence>
<comment type="caution">
    <text evidence="2">The sequence shown here is derived from an EMBL/GenBank/DDBJ whole genome shotgun (WGS) entry which is preliminary data.</text>
</comment>
<evidence type="ECO:0008006" key="4">
    <source>
        <dbReference type="Google" id="ProtNLM"/>
    </source>
</evidence>